<dbReference type="PATRIC" id="fig|926566.3.peg.1365"/>
<dbReference type="STRING" id="926566.Terro_1381"/>
<protein>
    <submittedName>
        <fullName evidence="1">Transcriptional regulator/sugar kinase</fullName>
    </submittedName>
</protein>
<organism evidence="1 2">
    <name type="scientific">Terriglobus roseus (strain DSM 18391 / NRRL B-41598 / KBS 63)</name>
    <dbReference type="NCBI Taxonomy" id="926566"/>
    <lineage>
        <taxon>Bacteria</taxon>
        <taxon>Pseudomonadati</taxon>
        <taxon>Acidobacteriota</taxon>
        <taxon>Terriglobia</taxon>
        <taxon>Terriglobales</taxon>
        <taxon>Acidobacteriaceae</taxon>
        <taxon>Terriglobus</taxon>
    </lineage>
</organism>
<dbReference type="KEGG" id="trs:Terro_1381"/>
<dbReference type="InterPro" id="IPR043129">
    <property type="entry name" value="ATPase_NBD"/>
</dbReference>
<dbReference type="AlphaFoldDB" id="I3ZEM2"/>
<dbReference type="InterPro" id="IPR049874">
    <property type="entry name" value="ROK_cs"/>
</dbReference>
<dbReference type="PANTHER" id="PTHR18964">
    <property type="entry name" value="ROK (REPRESSOR, ORF, KINASE) FAMILY"/>
    <property type="match status" value="1"/>
</dbReference>
<dbReference type="PANTHER" id="PTHR18964:SF174">
    <property type="entry name" value="D-ALLOSE KINASE-RELATED"/>
    <property type="match status" value="1"/>
</dbReference>
<gene>
    <name evidence="1" type="ordered locus">Terro_1381</name>
</gene>
<dbReference type="Gene3D" id="3.30.420.40">
    <property type="match status" value="2"/>
</dbReference>
<dbReference type="EMBL" id="CP003379">
    <property type="protein sequence ID" value="AFL87690.1"/>
    <property type="molecule type" value="Genomic_DNA"/>
</dbReference>
<reference evidence="1 2" key="1">
    <citation type="submission" date="2012-06" db="EMBL/GenBank/DDBJ databases">
        <title>Complete genome of Terriglobus roseus DSM 18391.</title>
        <authorList>
            <consortium name="US DOE Joint Genome Institute (JGI-PGF)"/>
            <person name="Lucas S."/>
            <person name="Copeland A."/>
            <person name="Lapidus A."/>
            <person name="Glavina del Rio T."/>
            <person name="Dalin E."/>
            <person name="Tice H."/>
            <person name="Bruce D."/>
            <person name="Goodwin L."/>
            <person name="Pitluck S."/>
            <person name="Peters L."/>
            <person name="Mikhailova N."/>
            <person name="Munk A.C.C."/>
            <person name="Kyrpides N."/>
            <person name="Mavromatis K."/>
            <person name="Ivanova N."/>
            <person name="Brettin T."/>
            <person name="Detter J.C."/>
            <person name="Han C."/>
            <person name="Larimer F."/>
            <person name="Land M."/>
            <person name="Hauser L."/>
            <person name="Markowitz V."/>
            <person name="Cheng J.-F."/>
            <person name="Hugenholtz P."/>
            <person name="Woyke T."/>
            <person name="Wu D."/>
            <person name="Brambilla E."/>
            <person name="Klenk H.-P."/>
            <person name="Eisen J.A."/>
        </authorList>
    </citation>
    <scope>NUCLEOTIDE SEQUENCE [LARGE SCALE GENOMIC DNA]</scope>
    <source>
        <strain evidence="2">DSM 18391 / NRRL B-41598 / KBS 63</strain>
    </source>
</reference>
<dbReference type="RefSeq" id="WP_014785259.1">
    <property type="nucleotide sequence ID" value="NC_018014.1"/>
</dbReference>
<keyword evidence="2" id="KW-1185">Reference proteome</keyword>
<dbReference type="Proteomes" id="UP000006056">
    <property type="component" value="Chromosome"/>
</dbReference>
<accession>I3ZEM2</accession>
<dbReference type="CDD" id="cd24066">
    <property type="entry name" value="ASKHA_NBD_ROK_EcFRK-like"/>
    <property type="match status" value="1"/>
</dbReference>
<dbReference type="HOGENOM" id="CLU_036604_0_3_0"/>
<evidence type="ECO:0000313" key="1">
    <source>
        <dbReference type="EMBL" id="AFL87690.1"/>
    </source>
</evidence>
<keyword evidence="1" id="KW-0418">Kinase</keyword>
<evidence type="ECO:0000313" key="2">
    <source>
        <dbReference type="Proteomes" id="UP000006056"/>
    </source>
</evidence>
<sequence length="303" mass="31773">MSIRIGIDLGGTKIEGRAFDAHGQEIDRLRVPTPREDYSGTIDAIVDVARSLEVRAGEQGTVGVGIPGSVVRSTGLVKNANSTWLNGRAIEVDLTKRMGREVRCANDANCLAVSEATDGAGAGYGVVFGVIVGTGCGGGISINGRVHNGPNGLAGEWGHNPLPRQTEAEWPGPVCYCGRLSCIEMWCCGTGLERDFRTVTGRVMRGPEIVAASEAGDADAEAAIVRLEDRLAKSLATIYNSLDPDCIVLGGGLSQLDRLYTNLPPLISTYTFGGPVETPIKKAVHGDASGVRGAAWLWPAATD</sequence>
<keyword evidence="1" id="KW-0808">Transferase</keyword>
<dbReference type="Pfam" id="PF00480">
    <property type="entry name" value="ROK"/>
    <property type="match status" value="1"/>
</dbReference>
<dbReference type="PROSITE" id="PS01125">
    <property type="entry name" value="ROK"/>
    <property type="match status" value="1"/>
</dbReference>
<proteinExistence type="predicted"/>
<dbReference type="eggNOG" id="COG1940">
    <property type="taxonomic scope" value="Bacteria"/>
</dbReference>
<dbReference type="GO" id="GO:0004396">
    <property type="term" value="F:hexokinase activity"/>
    <property type="evidence" value="ECO:0007669"/>
    <property type="project" value="TreeGrafter"/>
</dbReference>
<name>I3ZEM2_TERRK</name>
<dbReference type="InterPro" id="IPR000600">
    <property type="entry name" value="ROK"/>
</dbReference>
<dbReference type="SUPFAM" id="SSF53067">
    <property type="entry name" value="Actin-like ATPase domain"/>
    <property type="match status" value="1"/>
</dbReference>